<organism evidence="3 4">
    <name type="scientific">Absicoccus intestinalis</name>
    <dbReference type="NCBI Taxonomy" id="2926319"/>
    <lineage>
        <taxon>Bacteria</taxon>
        <taxon>Bacillati</taxon>
        <taxon>Bacillota</taxon>
        <taxon>Erysipelotrichia</taxon>
        <taxon>Erysipelotrichales</taxon>
        <taxon>Erysipelotrichaceae</taxon>
        <taxon>Absicoccus</taxon>
    </lineage>
</organism>
<dbReference type="EMBL" id="JALBUS010000005">
    <property type="protein sequence ID" value="MDX8417046.1"/>
    <property type="molecule type" value="Genomic_DNA"/>
</dbReference>
<dbReference type="InterPro" id="IPR008454">
    <property type="entry name" value="Collagen-bd_Cna-like_B-typ_dom"/>
</dbReference>
<protein>
    <submittedName>
        <fullName evidence="3">Cna B-type domain-containing protein</fullName>
    </submittedName>
</protein>
<feature type="compositionally biased region" description="Polar residues" evidence="1">
    <location>
        <begin position="214"/>
        <end position="226"/>
    </location>
</feature>
<dbReference type="Pfam" id="PF05738">
    <property type="entry name" value="Cna_B"/>
    <property type="match status" value="2"/>
</dbReference>
<dbReference type="Proteomes" id="UP001285244">
    <property type="component" value="Unassembled WGS sequence"/>
</dbReference>
<sequence length="364" mass="39724">MRFKLPPDHIYLGDDAWASYEKNNDIFAKDHLDPKTEIVHQPMDVGGIINAIGSNVSSTLPSNIPTIKETVGNDGVAVDITNKGPGTYVLQFDDSSFSRNGNQGFNIKKNADQNIIIYCTSMSLEIDDYQINGVQMANYVADTNPSADGIINSVIFYGPNATSVKIGSSNSTAGVFIFPNATITKDKTCAGILVANSYNSKGGEWHYHNHHLVSPTNRPKTKTSVSVKKEWDDSNNKDGKRPDSVTVHLFADGEDTNKTVELNADNNWNGSFTDLDSKKSGKAITYTVQEDKVDGYDASISGNATDGFTITNTHKTETVDISGTKTWKDNDNQDGKRPDKITVTLMANGEDVQSKEIAGDWTYT</sequence>
<feature type="domain" description="CNA-B" evidence="2">
    <location>
        <begin position="321"/>
        <end position="364"/>
    </location>
</feature>
<feature type="domain" description="CNA-B" evidence="2">
    <location>
        <begin position="225"/>
        <end position="313"/>
    </location>
</feature>
<dbReference type="InterPro" id="IPR026588">
    <property type="entry name" value="Choice_anch_A"/>
</dbReference>
<evidence type="ECO:0000313" key="3">
    <source>
        <dbReference type="EMBL" id="MDX8417046.1"/>
    </source>
</evidence>
<accession>A0ABU4WKF2</accession>
<dbReference type="SUPFAM" id="SSF49478">
    <property type="entry name" value="Cna protein B-type domain"/>
    <property type="match status" value="2"/>
</dbReference>
<evidence type="ECO:0000256" key="1">
    <source>
        <dbReference type="SAM" id="MobiDB-lite"/>
    </source>
</evidence>
<evidence type="ECO:0000313" key="4">
    <source>
        <dbReference type="Proteomes" id="UP001285244"/>
    </source>
</evidence>
<dbReference type="CDD" id="cd00222">
    <property type="entry name" value="CollagenBindB"/>
    <property type="match status" value="2"/>
</dbReference>
<feature type="non-terminal residue" evidence="3">
    <location>
        <position position="364"/>
    </location>
</feature>
<name>A0ABU4WKF2_9FIRM</name>
<proteinExistence type="predicted"/>
<dbReference type="RefSeq" id="WP_320325357.1">
    <property type="nucleotide sequence ID" value="NZ_JALBUS010000005.1"/>
</dbReference>
<comment type="caution">
    <text evidence="3">The sequence shown here is derived from an EMBL/GenBank/DDBJ whole genome shotgun (WGS) entry which is preliminary data.</text>
</comment>
<reference evidence="3 4" key="1">
    <citation type="submission" date="2022-03" db="EMBL/GenBank/DDBJ databases">
        <title>Novel taxa within the pig intestine.</title>
        <authorList>
            <person name="Wylensek D."/>
            <person name="Bishof K."/>
            <person name="Afrizal A."/>
            <person name="Clavel T."/>
        </authorList>
    </citation>
    <scope>NUCLEOTIDE SEQUENCE [LARGE SCALE GENOMIC DNA]</scope>
    <source>
        <strain evidence="3 4">Cla-KB-P134</strain>
    </source>
</reference>
<gene>
    <name evidence="3" type="ORF">MOZ64_04200</name>
</gene>
<dbReference type="Gene3D" id="2.60.40.1140">
    <property type="entry name" value="Collagen-binding surface protein Cna, B-type domain"/>
    <property type="match status" value="2"/>
</dbReference>
<feature type="compositionally biased region" description="Basic and acidic residues" evidence="1">
    <location>
        <begin position="227"/>
        <end position="243"/>
    </location>
</feature>
<evidence type="ECO:0000259" key="2">
    <source>
        <dbReference type="Pfam" id="PF05738"/>
    </source>
</evidence>
<feature type="region of interest" description="Disordered" evidence="1">
    <location>
        <begin position="213"/>
        <end position="243"/>
    </location>
</feature>
<dbReference type="NCBIfam" id="TIGR04215">
    <property type="entry name" value="choice_anch_A"/>
    <property type="match status" value="1"/>
</dbReference>
<keyword evidence="4" id="KW-1185">Reference proteome</keyword>